<dbReference type="GO" id="GO:0000049">
    <property type="term" value="F:tRNA binding"/>
    <property type="evidence" value="ECO:0007669"/>
    <property type="project" value="UniProtKB-UniRule"/>
</dbReference>
<keyword evidence="5" id="KW-0694">RNA-binding</keyword>
<dbReference type="GO" id="GO:1990904">
    <property type="term" value="C:ribonucleoprotein complex"/>
    <property type="evidence" value="ECO:0007669"/>
    <property type="project" value="UniProtKB-KW"/>
</dbReference>
<dbReference type="HAMAP" id="MF_01333_B">
    <property type="entry name" value="Ribosomal_uL5_B"/>
    <property type="match status" value="1"/>
</dbReference>
<keyword evidence="5" id="KW-0820">tRNA-binding</keyword>
<sequence>MKRLYEKYNKEVVPEMMKKFGYKSLTAVPRISKVVLNSGFGKTVAGKSSGEREVVEKYISDNLAAIAGQRPSLRKAKKSIAAFKLREGINIGAAITLRGKRMYDFLEKLICLVLPRKRDFRGLNPKAISRTGELSIGFREHILFPEVKIEKEKGIFGLEVVISTTAKNKEEALELFKLMEFPLERI</sequence>
<dbReference type="Pfam" id="PF00281">
    <property type="entry name" value="Ribosomal_L5"/>
    <property type="match status" value="1"/>
</dbReference>
<feature type="domain" description="Large ribosomal subunit protein uL5 N-terminal" evidence="7">
    <location>
        <begin position="27"/>
        <end position="86"/>
    </location>
</feature>
<evidence type="ECO:0000313" key="10">
    <source>
        <dbReference type="Proteomes" id="UP000229784"/>
    </source>
</evidence>
<protein>
    <recommendedName>
        <fullName evidence="4 5">Large ribosomal subunit protein uL5</fullName>
    </recommendedName>
</protein>
<evidence type="ECO:0000256" key="2">
    <source>
        <dbReference type="ARBA" id="ARBA00022980"/>
    </source>
</evidence>
<reference evidence="10" key="1">
    <citation type="submission" date="2017-09" db="EMBL/GenBank/DDBJ databases">
        <title>Depth-based differentiation of microbial function through sediment-hosted aquifers and enrichment of novel symbionts in the deep terrestrial subsurface.</title>
        <authorList>
            <person name="Probst A.J."/>
            <person name="Ladd B."/>
            <person name="Jarett J.K."/>
            <person name="Geller-Mcgrath D.E."/>
            <person name="Sieber C.M.K."/>
            <person name="Emerson J.B."/>
            <person name="Anantharaman K."/>
            <person name="Thomas B.C."/>
            <person name="Malmstrom R."/>
            <person name="Stieglmeier M."/>
            <person name="Klingl A."/>
            <person name="Woyke T."/>
            <person name="Ryan C.M."/>
            <person name="Banfield J.F."/>
        </authorList>
    </citation>
    <scope>NUCLEOTIDE SEQUENCE [LARGE SCALE GENOMIC DNA]</scope>
</reference>
<accession>A0A2M6XUW7</accession>
<organism evidence="9 10">
    <name type="scientific">bacterium (Candidatus Gribaldobacteria) CG08_land_8_20_14_0_20_39_15</name>
    <dbReference type="NCBI Taxonomy" id="2014273"/>
    <lineage>
        <taxon>Bacteria</taxon>
        <taxon>Candidatus Gribaldobacteria</taxon>
    </lineage>
</organism>
<keyword evidence="3 5" id="KW-0687">Ribonucleoprotein</keyword>
<dbReference type="InterPro" id="IPR020930">
    <property type="entry name" value="Ribosomal_uL5_bac-type"/>
</dbReference>
<dbReference type="GO" id="GO:0019843">
    <property type="term" value="F:rRNA binding"/>
    <property type="evidence" value="ECO:0007669"/>
    <property type="project" value="UniProtKB-UniRule"/>
</dbReference>
<dbReference type="SUPFAM" id="SSF55282">
    <property type="entry name" value="RL5-like"/>
    <property type="match status" value="1"/>
</dbReference>
<dbReference type="Pfam" id="PF00673">
    <property type="entry name" value="Ribosomal_L5_C"/>
    <property type="match status" value="1"/>
</dbReference>
<dbReference type="InterPro" id="IPR031309">
    <property type="entry name" value="Ribosomal_uL5_C"/>
</dbReference>
<dbReference type="GO" id="GO:0006412">
    <property type="term" value="P:translation"/>
    <property type="evidence" value="ECO:0007669"/>
    <property type="project" value="UniProtKB-UniRule"/>
</dbReference>
<dbReference type="FunFam" id="3.30.1440.10:FF:000001">
    <property type="entry name" value="50S ribosomal protein L5"/>
    <property type="match status" value="1"/>
</dbReference>
<evidence type="ECO:0000313" key="9">
    <source>
        <dbReference type="EMBL" id="PIU16208.1"/>
    </source>
</evidence>
<evidence type="ECO:0000256" key="3">
    <source>
        <dbReference type="ARBA" id="ARBA00023274"/>
    </source>
</evidence>
<keyword evidence="5" id="KW-0699">rRNA-binding</keyword>
<comment type="function">
    <text evidence="5">This is 1 of the proteins that bind and probably mediate the attachment of the 5S RNA into the large ribosomal subunit, where it forms part of the central protuberance. In the 70S ribosome it contacts protein S13 of the 30S subunit (bridge B1b), connecting the 2 subunits; this bridge is implicated in subunit movement. Contacts the P site tRNA; the 5S rRNA and some of its associated proteins might help stabilize positioning of ribosome-bound tRNAs.</text>
</comment>
<keyword evidence="2 5" id="KW-0689">Ribosomal protein</keyword>
<dbReference type="InterPro" id="IPR022803">
    <property type="entry name" value="Ribosomal_uL5_dom_sf"/>
</dbReference>
<dbReference type="InterPro" id="IPR031310">
    <property type="entry name" value="Ribosomal_uL5_N"/>
</dbReference>
<dbReference type="InterPro" id="IPR002132">
    <property type="entry name" value="Ribosomal_uL5"/>
</dbReference>
<dbReference type="AlphaFoldDB" id="A0A2M6XUW7"/>
<evidence type="ECO:0000259" key="8">
    <source>
        <dbReference type="Pfam" id="PF00673"/>
    </source>
</evidence>
<comment type="caution">
    <text evidence="9">The sequence shown here is derived from an EMBL/GenBank/DDBJ whole genome shotgun (WGS) entry which is preliminary data.</text>
</comment>
<comment type="similarity">
    <text evidence="1 5 6">Belongs to the universal ribosomal protein uL5 family.</text>
</comment>
<dbReference type="GO" id="GO:0003735">
    <property type="term" value="F:structural constituent of ribosome"/>
    <property type="evidence" value="ECO:0007669"/>
    <property type="project" value="InterPro"/>
</dbReference>
<dbReference type="Proteomes" id="UP000229784">
    <property type="component" value="Unassembled WGS sequence"/>
</dbReference>
<dbReference type="PIRSF" id="PIRSF002161">
    <property type="entry name" value="Ribosomal_L5"/>
    <property type="match status" value="1"/>
</dbReference>
<evidence type="ECO:0000259" key="7">
    <source>
        <dbReference type="Pfam" id="PF00281"/>
    </source>
</evidence>
<evidence type="ECO:0000256" key="1">
    <source>
        <dbReference type="ARBA" id="ARBA00008553"/>
    </source>
</evidence>
<comment type="subunit">
    <text evidence="5">Part of the 50S ribosomal subunit; part of the 5S rRNA/L5/L18/L25 subcomplex. Contacts the 5S rRNA and the P site tRNA. Forms a bridge to the 30S subunit in the 70S ribosome.</text>
</comment>
<evidence type="ECO:0000256" key="5">
    <source>
        <dbReference type="HAMAP-Rule" id="MF_01333"/>
    </source>
</evidence>
<name>A0A2M6XUW7_9BACT</name>
<proteinExistence type="inferred from homology"/>
<dbReference type="PANTHER" id="PTHR11994">
    <property type="entry name" value="60S RIBOSOMAL PROTEIN L11-RELATED"/>
    <property type="match status" value="1"/>
</dbReference>
<dbReference type="NCBIfam" id="NF000585">
    <property type="entry name" value="PRK00010.1"/>
    <property type="match status" value="1"/>
</dbReference>
<dbReference type="EMBL" id="PEXQ01000020">
    <property type="protein sequence ID" value="PIU16208.1"/>
    <property type="molecule type" value="Genomic_DNA"/>
</dbReference>
<dbReference type="Gene3D" id="3.30.1440.10">
    <property type="match status" value="1"/>
</dbReference>
<feature type="domain" description="Large ribosomal subunit protein uL5 C-terminal" evidence="8">
    <location>
        <begin position="90"/>
        <end position="182"/>
    </location>
</feature>
<dbReference type="GO" id="GO:0005840">
    <property type="term" value="C:ribosome"/>
    <property type="evidence" value="ECO:0007669"/>
    <property type="project" value="UniProtKB-KW"/>
</dbReference>
<gene>
    <name evidence="5" type="primary">rplE</name>
    <name evidence="9" type="ORF">COT20_00845</name>
</gene>
<evidence type="ECO:0000256" key="4">
    <source>
        <dbReference type="ARBA" id="ARBA00035245"/>
    </source>
</evidence>
<evidence type="ECO:0000256" key="6">
    <source>
        <dbReference type="RuleBase" id="RU003930"/>
    </source>
</evidence>